<organism evidence="7">
    <name type="scientific">Caldiarchaeum subterraneum</name>
    <dbReference type="NCBI Taxonomy" id="311458"/>
    <lineage>
        <taxon>Archaea</taxon>
        <taxon>Nitrososphaerota</taxon>
        <taxon>Candidatus Caldarchaeales</taxon>
        <taxon>Candidatus Caldarchaeaceae</taxon>
        <taxon>Candidatus Caldarchaeum</taxon>
    </lineage>
</organism>
<dbReference type="GO" id="GO:0005737">
    <property type="term" value="C:cytoplasm"/>
    <property type="evidence" value="ECO:0007669"/>
    <property type="project" value="TreeGrafter"/>
</dbReference>
<feature type="transmembrane region" description="Helical" evidence="5">
    <location>
        <begin position="193"/>
        <end position="215"/>
    </location>
</feature>
<feature type="transmembrane region" description="Helical" evidence="5">
    <location>
        <begin position="321"/>
        <end position="342"/>
    </location>
</feature>
<evidence type="ECO:0000313" key="7">
    <source>
        <dbReference type="EMBL" id="HHM43946.1"/>
    </source>
</evidence>
<feature type="transmembrane region" description="Helical" evidence="5">
    <location>
        <begin position="130"/>
        <end position="148"/>
    </location>
</feature>
<keyword evidence="2 5" id="KW-0812">Transmembrane</keyword>
<comment type="caution">
    <text evidence="7">The sequence shown here is derived from an EMBL/GenBank/DDBJ whole genome shotgun (WGS) entry which is preliminary data.</text>
</comment>
<dbReference type="GO" id="GO:0012505">
    <property type="term" value="C:endomembrane system"/>
    <property type="evidence" value="ECO:0007669"/>
    <property type="project" value="UniProtKB-SubCell"/>
</dbReference>
<feature type="transmembrane region" description="Helical" evidence="5">
    <location>
        <begin position="155"/>
        <end position="173"/>
    </location>
</feature>
<evidence type="ECO:0000256" key="3">
    <source>
        <dbReference type="ARBA" id="ARBA00022989"/>
    </source>
</evidence>
<dbReference type="PRINTS" id="PR01000">
    <property type="entry name" value="SREBPS2PTASE"/>
</dbReference>
<dbReference type="EMBL" id="DRXH01000051">
    <property type="protein sequence ID" value="HHM43946.1"/>
    <property type="molecule type" value="Genomic_DNA"/>
</dbReference>
<name>A0A7J3VTJ3_CALS0</name>
<gene>
    <name evidence="7" type="ORF">ENM31_01425</name>
</gene>
<dbReference type="PANTHER" id="PTHR13325:SF3">
    <property type="entry name" value="MEMBRANE-BOUND TRANSCRIPTION FACTOR SITE-2 PROTEASE"/>
    <property type="match status" value="1"/>
</dbReference>
<dbReference type="Pfam" id="PF02163">
    <property type="entry name" value="Peptidase_M50"/>
    <property type="match status" value="1"/>
</dbReference>
<keyword evidence="3 5" id="KW-1133">Transmembrane helix</keyword>
<evidence type="ECO:0000256" key="1">
    <source>
        <dbReference type="ARBA" id="ARBA00004127"/>
    </source>
</evidence>
<dbReference type="InterPro" id="IPR001193">
    <property type="entry name" value="MBTPS2"/>
</dbReference>
<feature type="transmembrane region" description="Helical" evidence="5">
    <location>
        <begin position="362"/>
        <end position="388"/>
    </location>
</feature>
<dbReference type="GO" id="GO:0031293">
    <property type="term" value="P:membrane protein intracellular domain proteolysis"/>
    <property type="evidence" value="ECO:0007669"/>
    <property type="project" value="TreeGrafter"/>
</dbReference>
<feature type="transmembrane region" description="Helical" evidence="5">
    <location>
        <begin position="74"/>
        <end position="94"/>
    </location>
</feature>
<feature type="transmembrane region" description="Helical" evidence="5">
    <location>
        <begin position="6"/>
        <end position="24"/>
    </location>
</feature>
<evidence type="ECO:0000256" key="5">
    <source>
        <dbReference type="SAM" id="Phobius"/>
    </source>
</evidence>
<dbReference type="AlphaFoldDB" id="A0A7J3VTJ3"/>
<sequence length="393" mass="43098">MELVNAIAALAVVWVAAYLIHTVVRRKPAAGDEPSSSNEKLSVSLYPLLLIIRSRRIARPLDIITEKSPRLWDAVSRAAVATGFGLMAFAIYILSTNLSTYLFRPEQVGGQNIVIPLIIGVTIRLENLPYLFMAFAIVLITHEGLHGIIARREGLPVRSAGVFFIFVVPGGFVEPDEQAFKSSAPGVRIRVAAVGSFANLVVGLLAVLALFSFFVPQEAGLIAVQVEEGSRIGVNEVLVSIDDVPVNSLTARASIITLQDVLRVRTLEREYMFETNPEVRGRELPLGSVIRGLGVSQVDTYLQPRLQGIPPASAYIFYRTLFWLQLVSIGVAVFNMLPIYMLDGSIVLKAMLEKYVKDPKRVFALANSAAVLCITLLISNIAMTYSFFGFFQI</sequence>
<feature type="domain" description="Peptidase M50" evidence="6">
    <location>
        <begin position="131"/>
        <end position="374"/>
    </location>
</feature>
<accession>A0A7J3VTJ3</accession>
<protein>
    <recommendedName>
        <fullName evidence="6">Peptidase M50 domain-containing protein</fullName>
    </recommendedName>
</protein>
<reference evidence="7" key="1">
    <citation type="journal article" date="2020" name="mSystems">
        <title>Genome- and Community-Level Interaction Insights into Carbon Utilization and Element Cycling Functions of Hydrothermarchaeota in Hydrothermal Sediment.</title>
        <authorList>
            <person name="Zhou Z."/>
            <person name="Liu Y."/>
            <person name="Xu W."/>
            <person name="Pan J."/>
            <person name="Luo Z.H."/>
            <person name="Li M."/>
        </authorList>
    </citation>
    <scope>NUCLEOTIDE SEQUENCE [LARGE SCALE GENOMIC DNA]</scope>
    <source>
        <strain evidence="7">SpSt-1074</strain>
    </source>
</reference>
<keyword evidence="4 5" id="KW-0472">Membrane</keyword>
<evidence type="ECO:0000256" key="2">
    <source>
        <dbReference type="ARBA" id="ARBA00022692"/>
    </source>
</evidence>
<evidence type="ECO:0000259" key="6">
    <source>
        <dbReference type="Pfam" id="PF02163"/>
    </source>
</evidence>
<dbReference type="GO" id="GO:0004222">
    <property type="term" value="F:metalloendopeptidase activity"/>
    <property type="evidence" value="ECO:0007669"/>
    <property type="project" value="InterPro"/>
</dbReference>
<comment type="subcellular location">
    <subcellularLocation>
        <location evidence="1">Endomembrane system</location>
        <topology evidence="1">Multi-pass membrane protein</topology>
    </subcellularLocation>
</comment>
<proteinExistence type="predicted"/>
<dbReference type="PANTHER" id="PTHR13325">
    <property type="entry name" value="PROTEASE M50 MEMBRANE-BOUND TRANSCRIPTION FACTOR SITE 2 PROTEASE"/>
    <property type="match status" value="1"/>
</dbReference>
<evidence type="ECO:0000256" key="4">
    <source>
        <dbReference type="ARBA" id="ARBA00023136"/>
    </source>
</evidence>
<dbReference type="GO" id="GO:0016020">
    <property type="term" value="C:membrane"/>
    <property type="evidence" value="ECO:0007669"/>
    <property type="project" value="InterPro"/>
</dbReference>
<dbReference type="InterPro" id="IPR008915">
    <property type="entry name" value="Peptidase_M50"/>
</dbReference>